<feature type="compositionally biased region" description="Gly residues" evidence="10">
    <location>
        <begin position="81"/>
        <end position="91"/>
    </location>
</feature>
<dbReference type="GO" id="GO:0004673">
    <property type="term" value="F:protein histidine kinase activity"/>
    <property type="evidence" value="ECO:0007669"/>
    <property type="project" value="UniProtKB-EC"/>
</dbReference>
<evidence type="ECO:0000313" key="14">
    <source>
        <dbReference type="EMBL" id="SHL90995.1"/>
    </source>
</evidence>
<dbReference type="Proteomes" id="UP000184253">
    <property type="component" value="Unassembled WGS sequence"/>
</dbReference>
<keyword evidence="7 14" id="KW-0418">Kinase</keyword>
<dbReference type="Gene3D" id="3.30.565.10">
    <property type="entry name" value="Histidine kinase-like ATPase, C-terminal domain"/>
    <property type="match status" value="1"/>
</dbReference>
<organism evidence="14 15">
    <name type="scientific">Micrococcus luteus</name>
    <name type="common">Micrococcus lysodeikticus</name>
    <dbReference type="NCBI Taxonomy" id="1270"/>
    <lineage>
        <taxon>Bacteria</taxon>
        <taxon>Bacillati</taxon>
        <taxon>Actinomycetota</taxon>
        <taxon>Actinomycetes</taxon>
        <taxon>Micrococcales</taxon>
        <taxon>Micrococcaceae</taxon>
        <taxon>Micrococcus</taxon>
    </lineage>
</organism>
<evidence type="ECO:0000256" key="2">
    <source>
        <dbReference type="ARBA" id="ARBA00004236"/>
    </source>
</evidence>
<evidence type="ECO:0000256" key="6">
    <source>
        <dbReference type="ARBA" id="ARBA00022692"/>
    </source>
</evidence>
<dbReference type="SMART" id="SM00387">
    <property type="entry name" value="HATPase_c"/>
    <property type="match status" value="1"/>
</dbReference>
<gene>
    <name evidence="14" type="ORF">SAMN04487849_12015</name>
</gene>
<keyword evidence="6 11" id="KW-0812">Transmembrane</keyword>
<keyword evidence="5" id="KW-0808">Transferase</keyword>
<evidence type="ECO:0000256" key="1">
    <source>
        <dbReference type="ARBA" id="ARBA00000085"/>
    </source>
</evidence>
<dbReference type="GO" id="GO:0005886">
    <property type="term" value="C:plasma membrane"/>
    <property type="evidence" value="ECO:0007669"/>
    <property type="project" value="UniProtKB-SubCell"/>
</dbReference>
<comment type="subcellular location">
    <subcellularLocation>
        <location evidence="2">Cell membrane</location>
    </subcellularLocation>
</comment>
<dbReference type="PANTHER" id="PTHR43047">
    <property type="entry name" value="TWO-COMPONENT HISTIDINE PROTEIN KINASE"/>
    <property type="match status" value="1"/>
</dbReference>
<dbReference type="Gene3D" id="6.10.340.10">
    <property type="match status" value="1"/>
</dbReference>
<dbReference type="PRINTS" id="PR00344">
    <property type="entry name" value="BCTRLSENSOR"/>
</dbReference>
<accession>A0ABD7MAM0</accession>
<dbReference type="InterPro" id="IPR005467">
    <property type="entry name" value="His_kinase_dom"/>
</dbReference>
<dbReference type="PANTHER" id="PTHR43047:SF72">
    <property type="entry name" value="OSMOSENSING HISTIDINE PROTEIN KINASE SLN1"/>
    <property type="match status" value="1"/>
</dbReference>
<keyword evidence="11" id="KW-0472">Membrane</keyword>
<dbReference type="PROSITE" id="PS50109">
    <property type="entry name" value="HIS_KIN"/>
    <property type="match status" value="1"/>
</dbReference>
<evidence type="ECO:0000256" key="9">
    <source>
        <dbReference type="ARBA" id="ARBA00023012"/>
    </source>
</evidence>
<evidence type="ECO:0000256" key="3">
    <source>
        <dbReference type="ARBA" id="ARBA00012438"/>
    </source>
</evidence>
<dbReference type="InterPro" id="IPR003660">
    <property type="entry name" value="HAMP_dom"/>
</dbReference>
<dbReference type="Pfam" id="PF02518">
    <property type="entry name" value="HATPase_c"/>
    <property type="match status" value="1"/>
</dbReference>
<dbReference type="InterPro" id="IPR003661">
    <property type="entry name" value="HisK_dim/P_dom"/>
</dbReference>
<dbReference type="CDD" id="cd00075">
    <property type="entry name" value="HATPase"/>
    <property type="match status" value="1"/>
</dbReference>
<dbReference type="InterPro" id="IPR036097">
    <property type="entry name" value="HisK_dim/P_sf"/>
</dbReference>
<dbReference type="InterPro" id="IPR004358">
    <property type="entry name" value="Sig_transdc_His_kin-like_C"/>
</dbReference>
<evidence type="ECO:0000256" key="10">
    <source>
        <dbReference type="SAM" id="MobiDB-lite"/>
    </source>
</evidence>
<evidence type="ECO:0000256" key="11">
    <source>
        <dbReference type="SAM" id="Phobius"/>
    </source>
</evidence>
<feature type="domain" description="HAMP" evidence="13">
    <location>
        <begin position="228"/>
        <end position="291"/>
    </location>
</feature>
<dbReference type="SUPFAM" id="SSF55874">
    <property type="entry name" value="ATPase domain of HSP90 chaperone/DNA topoisomerase II/histidine kinase"/>
    <property type="match status" value="1"/>
</dbReference>
<dbReference type="AlphaFoldDB" id="A0ABD7MAM0"/>
<dbReference type="Gene3D" id="1.10.287.130">
    <property type="match status" value="1"/>
</dbReference>
<dbReference type="InterPro" id="IPR036890">
    <property type="entry name" value="HATPase_C_sf"/>
</dbReference>
<evidence type="ECO:0000313" key="15">
    <source>
        <dbReference type="Proteomes" id="UP000184253"/>
    </source>
</evidence>
<evidence type="ECO:0000259" key="12">
    <source>
        <dbReference type="PROSITE" id="PS50109"/>
    </source>
</evidence>
<evidence type="ECO:0000259" key="13">
    <source>
        <dbReference type="PROSITE" id="PS50885"/>
    </source>
</evidence>
<reference evidence="14 15" key="1">
    <citation type="submission" date="2016-11" db="EMBL/GenBank/DDBJ databases">
        <authorList>
            <person name="Varghese N."/>
            <person name="Submissions S."/>
        </authorList>
    </citation>
    <scope>NUCLEOTIDE SEQUENCE [LARGE SCALE GENOMIC DNA]</scope>
    <source>
        <strain evidence="14 15">VTM4R57</strain>
    </source>
</reference>
<evidence type="ECO:0000256" key="4">
    <source>
        <dbReference type="ARBA" id="ARBA00022553"/>
    </source>
</evidence>
<dbReference type="InterPro" id="IPR003594">
    <property type="entry name" value="HATPase_dom"/>
</dbReference>
<dbReference type="SMART" id="SM00388">
    <property type="entry name" value="HisKA"/>
    <property type="match status" value="1"/>
</dbReference>
<dbReference type="EC" id="2.7.13.3" evidence="3"/>
<sequence length="563" mass="58964">MSSGPPETAAVPSGHGSTRRRRPTSLARRIGAGVLLILMATILAYSFYAAGITKALLTESASRDASEAWIRASEQLTAPSPGGGGDGGPGQGDLRVPGTLGQPEGTVVALVPLSGLEEHQQDALIGHRVGDAGQSVPLTAQEAHDLLHALRDRPGGPMLDAVVGDVSYRVQAQTLTAPGPWVAADQVLVVGAPTGAMSDVTRQALLAVAVGLSVTVLTTAILVTLWLRRGLAPLREVAAVAERVAQVDMARAGLDPEDSRMPPRLLQGPDEVAVVAQALERFTGSVEAALEQRRVQEQQMRRFMADASHELRTPLASVRGYAEMIAMTEELSAAGRRSLDRVLFQADRMAALVDDMLLLERLESVSRGRAMGLEPSEEVALAERVDLSEVVLEGVMDARAAWPDHTWVVDLPEGVEPGTQRSVTGDRSQLARVVGNLLSNASKHTPVGTTVTASVRQDQPRPGFMLVSVHDDGGGIPADRHATLFHRFVRGPGKGRTGPPGTEPSTGLGLAIVRSIARSHGGDVTVASEGGWTRFDVVVPCTPGRAGPGAAGSCCGSARAGRP</sequence>
<comment type="caution">
    <text evidence="14">The sequence shown here is derived from an EMBL/GenBank/DDBJ whole genome shotgun (WGS) entry which is preliminary data.</text>
</comment>
<protein>
    <recommendedName>
        <fullName evidence="3">histidine kinase</fullName>
        <ecNumber evidence="3">2.7.13.3</ecNumber>
    </recommendedName>
</protein>
<feature type="domain" description="Histidine kinase" evidence="12">
    <location>
        <begin position="306"/>
        <end position="543"/>
    </location>
</feature>
<dbReference type="PROSITE" id="PS50885">
    <property type="entry name" value="HAMP"/>
    <property type="match status" value="1"/>
</dbReference>
<keyword evidence="9" id="KW-0902">Two-component regulatory system</keyword>
<dbReference type="SUPFAM" id="SSF47384">
    <property type="entry name" value="Homodimeric domain of signal transducing histidine kinase"/>
    <property type="match status" value="1"/>
</dbReference>
<dbReference type="FunFam" id="1.10.287.130:FF:000001">
    <property type="entry name" value="Two-component sensor histidine kinase"/>
    <property type="match status" value="1"/>
</dbReference>
<feature type="region of interest" description="Disordered" evidence="10">
    <location>
        <begin position="75"/>
        <end position="101"/>
    </location>
</feature>
<name>A0ABD7MAM0_MICLU</name>
<feature type="transmembrane region" description="Helical" evidence="11">
    <location>
        <begin position="30"/>
        <end position="48"/>
    </location>
</feature>
<dbReference type="GO" id="GO:0000160">
    <property type="term" value="P:phosphorelay signal transduction system"/>
    <property type="evidence" value="ECO:0007669"/>
    <property type="project" value="UniProtKB-KW"/>
</dbReference>
<proteinExistence type="predicted"/>
<keyword evidence="8 11" id="KW-1133">Transmembrane helix</keyword>
<dbReference type="EMBL" id="FRCE01000020">
    <property type="protein sequence ID" value="SHL90995.1"/>
    <property type="molecule type" value="Genomic_DNA"/>
</dbReference>
<dbReference type="CDD" id="cd00082">
    <property type="entry name" value="HisKA"/>
    <property type="match status" value="1"/>
</dbReference>
<feature type="transmembrane region" description="Helical" evidence="11">
    <location>
        <begin position="204"/>
        <end position="227"/>
    </location>
</feature>
<dbReference type="Pfam" id="PF00512">
    <property type="entry name" value="HisKA"/>
    <property type="match status" value="1"/>
</dbReference>
<keyword evidence="4" id="KW-0597">Phosphoprotein</keyword>
<comment type="catalytic activity">
    <reaction evidence="1">
        <text>ATP + protein L-histidine = ADP + protein N-phospho-L-histidine.</text>
        <dbReference type="EC" id="2.7.13.3"/>
    </reaction>
</comment>
<evidence type="ECO:0000256" key="7">
    <source>
        <dbReference type="ARBA" id="ARBA00022777"/>
    </source>
</evidence>
<evidence type="ECO:0000256" key="8">
    <source>
        <dbReference type="ARBA" id="ARBA00022989"/>
    </source>
</evidence>
<feature type="region of interest" description="Disordered" evidence="10">
    <location>
        <begin position="1"/>
        <end position="24"/>
    </location>
</feature>
<evidence type="ECO:0000256" key="5">
    <source>
        <dbReference type="ARBA" id="ARBA00022679"/>
    </source>
</evidence>
<dbReference type="SMART" id="SM00304">
    <property type="entry name" value="HAMP"/>
    <property type="match status" value="1"/>
</dbReference>